<dbReference type="AlphaFoldDB" id="A0A8J2NT02"/>
<gene>
    <name evidence="2" type="ORF">AFUS01_LOCUS3229</name>
</gene>
<evidence type="ECO:0000313" key="2">
    <source>
        <dbReference type="EMBL" id="CAG7687294.1"/>
    </source>
</evidence>
<comment type="caution">
    <text evidence="2">The sequence shown here is derived from an EMBL/GenBank/DDBJ whole genome shotgun (WGS) entry which is preliminary data.</text>
</comment>
<reference evidence="2" key="1">
    <citation type="submission" date="2021-06" db="EMBL/GenBank/DDBJ databases">
        <authorList>
            <person name="Hodson N. C."/>
            <person name="Mongue J. A."/>
            <person name="Jaron S. K."/>
        </authorList>
    </citation>
    <scope>NUCLEOTIDE SEQUENCE</scope>
</reference>
<accession>A0A8J2NT02</accession>
<dbReference type="EMBL" id="CAJVCH010019325">
    <property type="protein sequence ID" value="CAG7687294.1"/>
    <property type="molecule type" value="Genomic_DNA"/>
</dbReference>
<protein>
    <submittedName>
        <fullName evidence="2">Uncharacterized protein</fullName>
    </submittedName>
</protein>
<organism evidence="2 3">
    <name type="scientific">Allacma fusca</name>
    <dbReference type="NCBI Taxonomy" id="39272"/>
    <lineage>
        <taxon>Eukaryota</taxon>
        <taxon>Metazoa</taxon>
        <taxon>Ecdysozoa</taxon>
        <taxon>Arthropoda</taxon>
        <taxon>Hexapoda</taxon>
        <taxon>Collembola</taxon>
        <taxon>Symphypleona</taxon>
        <taxon>Sminthuridae</taxon>
        <taxon>Allacma</taxon>
    </lineage>
</organism>
<name>A0A8J2NT02_9HEXA</name>
<feature type="region of interest" description="Disordered" evidence="1">
    <location>
        <begin position="181"/>
        <end position="206"/>
    </location>
</feature>
<dbReference type="Proteomes" id="UP000708208">
    <property type="component" value="Unassembled WGS sequence"/>
</dbReference>
<sequence>MERKDLCEDTFLIEATNYKFHHFTKSHPLFDSAEGVNDLNGEMSALSLEPKPVPMRVEARKRFMETSLEKKSVSMTMSTMTVTTSATSEITPLKTTNSLQGALSTSMNTLEEKFARLKGLSNSANTLEQEMKSPRMYGHGREITSASDFEKSETKTELKMNGNHNIYGPPVITEIKIKKQAEDNKTPPPSRAGSTTGIDEVDEGPYLPAKITSSHAASAPLAIPAPELLVSSEFSKDKTSYDFHNKIAHPATTKKKKEKDQHGSKSDAFFDAFVFFSDCLTCYGQPRD</sequence>
<evidence type="ECO:0000313" key="3">
    <source>
        <dbReference type="Proteomes" id="UP000708208"/>
    </source>
</evidence>
<keyword evidence="3" id="KW-1185">Reference proteome</keyword>
<proteinExistence type="predicted"/>
<evidence type="ECO:0000256" key="1">
    <source>
        <dbReference type="SAM" id="MobiDB-lite"/>
    </source>
</evidence>